<evidence type="ECO:0000256" key="4">
    <source>
        <dbReference type="ARBA" id="ARBA00022989"/>
    </source>
</evidence>
<dbReference type="PANTHER" id="PTHR30619:SF7">
    <property type="entry name" value="BETA-LACTAMASE DOMAIN PROTEIN"/>
    <property type="match status" value="1"/>
</dbReference>
<dbReference type="Pfam" id="PF13567">
    <property type="entry name" value="DUF4131"/>
    <property type="match status" value="1"/>
</dbReference>
<name>A0A0F7PTQ5_9LACO</name>
<keyword evidence="4 6" id="KW-1133">Transmembrane helix</keyword>
<dbReference type="PATRIC" id="fig|1194971.3.peg.688"/>
<protein>
    <submittedName>
        <fullName evidence="8">ComE operon protein 3</fullName>
    </submittedName>
</protein>
<dbReference type="CDD" id="cd07731">
    <property type="entry name" value="ComA-like_MBL-fold"/>
    <property type="match status" value="1"/>
</dbReference>
<keyword evidence="2" id="KW-1003">Cell membrane</keyword>
<dbReference type="SUPFAM" id="SSF56281">
    <property type="entry name" value="Metallo-hydrolase/oxidoreductase"/>
    <property type="match status" value="1"/>
</dbReference>
<feature type="domain" description="Metallo-beta-lactamase" evidence="7">
    <location>
        <begin position="491"/>
        <end position="699"/>
    </location>
</feature>
<dbReference type="Gene3D" id="3.60.15.10">
    <property type="entry name" value="Ribonuclease Z/Hydroxyacylglutathione hydrolase-like"/>
    <property type="match status" value="1"/>
</dbReference>
<evidence type="ECO:0000313" key="9">
    <source>
        <dbReference type="Proteomes" id="UP000035027"/>
    </source>
</evidence>
<dbReference type="SMART" id="SM00849">
    <property type="entry name" value="Lactamase_B"/>
    <property type="match status" value="1"/>
</dbReference>
<evidence type="ECO:0000259" key="7">
    <source>
        <dbReference type="SMART" id="SM00849"/>
    </source>
</evidence>
<feature type="transmembrane region" description="Helical" evidence="6">
    <location>
        <begin position="403"/>
        <end position="423"/>
    </location>
</feature>
<dbReference type="NCBIfam" id="TIGR00360">
    <property type="entry name" value="ComEC_N-term"/>
    <property type="match status" value="1"/>
</dbReference>
<evidence type="ECO:0000256" key="3">
    <source>
        <dbReference type="ARBA" id="ARBA00022692"/>
    </source>
</evidence>
<evidence type="ECO:0000256" key="2">
    <source>
        <dbReference type="ARBA" id="ARBA00022475"/>
    </source>
</evidence>
<comment type="subcellular location">
    <subcellularLocation>
        <location evidence="1">Cell membrane</location>
        <topology evidence="1">Multi-pass membrane protein</topology>
    </subcellularLocation>
</comment>
<dbReference type="InterPro" id="IPR004797">
    <property type="entry name" value="Competence_ComEC/Rec2"/>
</dbReference>
<feature type="transmembrane region" description="Helical" evidence="6">
    <location>
        <begin position="435"/>
        <end position="453"/>
    </location>
</feature>
<dbReference type="Pfam" id="PF03772">
    <property type="entry name" value="Competence"/>
    <property type="match status" value="1"/>
</dbReference>
<dbReference type="InterPro" id="IPR036866">
    <property type="entry name" value="RibonucZ/Hydroxyglut_hydro"/>
</dbReference>
<keyword evidence="3 6" id="KW-0812">Transmembrane</keyword>
<feature type="transmembrane region" description="Helical" evidence="6">
    <location>
        <begin position="460"/>
        <end position="477"/>
    </location>
</feature>
<feature type="transmembrane region" description="Helical" evidence="6">
    <location>
        <begin position="43"/>
        <end position="65"/>
    </location>
</feature>
<dbReference type="Proteomes" id="UP000035027">
    <property type="component" value="Chromosome"/>
</dbReference>
<dbReference type="InterPro" id="IPR004477">
    <property type="entry name" value="ComEC_N"/>
</dbReference>
<feature type="transmembrane region" description="Helical" evidence="6">
    <location>
        <begin position="374"/>
        <end position="396"/>
    </location>
</feature>
<dbReference type="NCBIfam" id="TIGR00361">
    <property type="entry name" value="ComEC_Rec2"/>
    <property type="match status" value="1"/>
</dbReference>
<feature type="transmembrane region" description="Helical" evidence="6">
    <location>
        <begin position="6"/>
        <end position="36"/>
    </location>
</feature>
<evidence type="ECO:0000313" key="8">
    <source>
        <dbReference type="EMBL" id="AKI04238.1"/>
    </source>
</evidence>
<dbReference type="InterPro" id="IPR025405">
    <property type="entry name" value="DUF4131"/>
</dbReference>
<dbReference type="InterPro" id="IPR035681">
    <property type="entry name" value="ComA-like_MBL"/>
</dbReference>
<organism evidence="8 9">
    <name type="scientific">Ligilactobacillus salivarius str. Ren</name>
    <dbReference type="NCBI Taxonomy" id="1194971"/>
    <lineage>
        <taxon>Bacteria</taxon>
        <taxon>Bacillati</taxon>
        <taxon>Bacillota</taxon>
        <taxon>Bacilli</taxon>
        <taxon>Lactobacillales</taxon>
        <taxon>Lactobacillaceae</taxon>
        <taxon>Ligilactobacillus</taxon>
    </lineage>
</organism>
<gene>
    <name evidence="8" type="ORF">LsR_00691</name>
</gene>
<keyword evidence="5 6" id="KW-0472">Membrane</keyword>
<dbReference type="Pfam" id="PF00753">
    <property type="entry name" value="Lactamase_B"/>
    <property type="match status" value="1"/>
</dbReference>
<dbReference type="PANTHER" id="PTHR30619">
    <property type="entry name" value="DNA INTERNALIZATION/COMPETENCE PROTEIN COMEC/REC2"/>
    <property type="match status" value="1"/>
</dbReference>
<dbReference type="GO" id="GO:0030420">
    <property type="term" value="P:establishment of competence for transformation"/>
    <property type="evidence" value="ECO:0007669"/>
    <property type="project" value="InterPro"/>
</dbReference>
<proteinExistence type="predicted"/>
<dbReference type="EMBL" id="CP011403">
    <property type="protein sequence ID" value="AKI04238.1"/>
    <property type="molecule type" value="Genomic_DNA"/>
</dbReference>
<evidence type="ECO:0000256" key="5">
    <source>
        <dbReference type="ARBA" id="ARBA00023136"/>
    </source>
</evidence>
<feature type="transmembrane region" description="Helical" evidence="6">
    <location>
        <begin position="318"/>
        <end position="342"/>
    </location>
</feature>
<feature type="transmembrane region" description="Helical" evidence="6">
    <location>
        <begin position="288"/>
        <end position="306"/>
    </location>
</feature>
<accession>A0A0F7PTQ5</accession>
<feature type="transmembrane region" description="Helical" evidence="6">
    <location>
        <begin position="263"/>
        <end position="282"/>
    </location>
</feature>
<sequence length="753" mass="86592">MYRIVIFFCAILLVVIELLFFEFNYIFIVVLCLICLRILCTKSICIVNICLIWCLGCITYIFNYYQCSKSREIKQELSVKNQHILVYADNIKVNGDLLTLTGRWLEGKQQICTYYYLKSKAEQNYFKKQINSDVYTVTGKIKGISPPTNENEFDYKKFCQSKKIYNGLTVKHISLENNKIPSKYKLLCKLHDLRKSIICYLQLFPKYLRGYSTALVVGYRDDGFDDINSSIKELGLLYLFSLSGMHVFYLVKILQKLAQILRITAEAVDMWLIICLPIYMILVGSSSSIIRAVFMVWIPIFSRYFLSIKIDKLTSWSLTIIINLLYSPMILFTMGMQLSYLLTLVLILNEEENSIKIGIKMSGYSIPLMLWHTYQWNVLTTFLSICIIPIFEYIILPFTIIGVLLNVFSKISNTILFLISIFFEKLADSSPMITFGKPDLTVVILLLSLMICLEVSRKKNIVIYLQVLVYIFSYSQIHRNKDELVYFDIGQGDATLIRGKNNNQVILVDTGGKVSFKHEKWRSRTSQTSGERIIVNYLLSKGINSIDKLYLTHQDADHVGNFPSISQKIKIKKILVPLGMEKLSSFNKRLNESNICNDKVVESITDTSDFPKERIDILHPFVEGKGKNEDSIVLKYTMGRLIFLITGDLDQENEIKVIEKYPDLRCDILKVGHHGSKTSTADQFVKSLKPQYAIISVGLNNRYGHPNIETLRTLNANGIPYLMTSDKGMIKVVNVSKDKFCMSTKYGKILIRK</sequence>
<dbReference type="GO" id="GO:0005886">
    <property type="term" value="C:plasma membrane"/>
    <property type="evidence" value="ECO:0007669"/>
    <property type="project" value="UniProtKB-SubCell"/>
</dbReference>
<reference evidence="8 9" key="1">
    <citation type="submission" date="2015-05" db="EMBL/GenBank/DDBJ databases">
        <title>Complete genome sequence of Lactobacillus salivarius Ren, a probiotic strain with antitumor activity.</title>
        <authorList>
            <person name="Sun E."/>
            <person name="Zhao L."/>
            <person name="Liu S."/>
            <person name="Zhang M."/>
            <person name="Guo H."/>
            <person name="Ren F."/>
        </authorList>
    </citation>
    <scope>NUCLEOTIDE SEQUENCE [LARGE SCALE GENOMIC DNA]</scope>
    <source>
        <strain evidence="8 9">Ren</strain>
    </source>
</reference>
<evidence type="ECO:0000256" key="6">
    <source>
        <dbReference type="SAM" id="Phobius"/>
    </source>
</evidence>
<dbReference type="InterPro" id="IPR052159">
    <property type="entry name" value="Competence_DNA_uptake"/>
</dbReference>
<dbReference type="InterPro" id="IPR001279">
    <property type="entry name" value="Metallo-B-lactamas"/>
</dbReference>
<dbReference type="AlphaFoldDB" id="A0A0F7PTQ5"/>
<evidence type="ECO:0000256" key="1">
    <source>
        <dbReference type="ARBA" id="ARBA00004651"/>
    </source>
</evidence>
<feature type="transmembrane region" description="Helical" evidence="6">
    <location>
        <begin position="234"/>
        <end position="251"/>
    </location>
</feature>